<dbReference type="PANTHER" id="PTHR10742">
    <property type="entry name" value="FLAVIN MONOAMINE OXIDASE"/>
    <property type="match status" value="1"/>
</dbReference>
<dbReference type="InterPro" id="IPR002937">
    <property type="entry name" value="Amino_oxidase"/>
</dbReference>
<feature type="domain" description="Amine oxidase" evidence="1">
    <location>
        <begin position="34"/>
        <end position="476"/>
    </location>
</feature>
<keyword evidence="2" id="KW-0560">Oxidoreductase</keyword>
<evidence type="ECO:0000313" key="3">
    <source>
        <dbReference type="Proteomes" id="UP000196877"/>
    </source>
</evidence>
<dbReference type="PANTHER" id="PTHR10742:SF342">
    <property type="entry name" value="AMINE OXIDASE"/>
    <property type="match status" value="1"/>
</dbReference>
<reference evidence="2 3" key="1">
    <citation type="submission" date="2017-06" db="EMBL/GenBank/DDBJ databases">
        <title>Genome sequence of Bacillus sonorensis strain SRCM101395.</title>
        <authorList>
            <person name="Cho S.H."/>
        </authorList>
    </citation>
    <scope>NUCLEOTIDE SEQUENCE [LARGE SCALE GENOMIC DNA]</scope>
    <source>
        <strain evidence="2 3">SRCM101395</strain>
    </source>
</reference>
<dbReference type="Gene3D" id="1.10.405.10">
    <property type="entry name" value="Guanine Nucleotide Dissociation Inhibitor, domain 1"/>
    <property type="match status" value="1"/>
</dbReference>
<dbReference type="Gene3D" id="3.90.660.10">
    <property type="match status" value="1"/>
</dbReference>
<dbReference type="Gene3D" id="3.50.50.60">
    <property type="entry name" value="FAD/NAD(P)-binding domain"/>
    <property type="match status" value="1"/>
</dbReference>
<proteinExistence type="predicted"/>
<dbReference type="SUPFAM" id="SSF51905">
    <property type="entry name" value="FAD/NAD(P)-binding domain"/>
    <property type="match status" value="1"/>
</dbReference>
<dbReference type="GO" id="GO:0097621">
    <property type="term" value="F:monoamine oxidase activity"/>
    <property type="evidence" value="ECO:0007669"/>
    <property type="project" value="UniProtKB-EC"/>
</dbReference>
<dbReference type="EC" id="1.4.3.4" evidence="2"/>
<gene>
    <name evidence="2" type="primary">aofH</name>
    <name evidence="2" type="ORF">S101395_02976</name>
</gene>
<protein>
    <submittedName>
        <fullName evidence="2">Monoamine oxidase</fullName>
        <ecNumber evidence="2">1.4.3.4</ecNumber>
    </submittedName>
</protein>
<dbReference type="EMBL" id="CP021920">
    <property type="protein sequence ID" value="ASB89483.1"/>
    <property type="molecule type" value="Genomic_DNA"/>
</dbReference>
<keyword evidence="3" id="KW-1185">Reference proteome</keyword>
<dbReference type="Pfam" id="PF01593">
    <property type="entry name" value="Amino_oxidase"/>
    <property type="match status" value="1"/>
</dbReference>
<dbReference type="InterPro" id="IPR036188">
    <property type="entry name" value="FAD/NAD-bd_sf"/>
</dbReference>
<name>A0ABN5AFK7_9BACI</name>
<dbReference type="InterPro" id="IPR050281">
    <property type="entry name" value="Flavin_monoamine_oxidase"/>
</dbReference>
<dbReference type="SUPFAM" id="SSF54373">
    <property type="entry name" value="FAD-linked reductases, C-terminal domain"/>
    <property type="match status" value="1"/>
</dbReference>
<dbReference type="Proteomes" id="UP000196877">
    <property type="component" value="Chromosome"/>
</dbReference>
<accession>A0ABN5AFK7</accession>
<dbReference type="RefSeq" id="WP_088272947.1">
    <property type="nucleotide sequence ID" value="NZ_CABJEH010000017.1"/>
</dbReference>
<organism evidence="2 3">
    <name type="scientific">Bacillus sonorensis</name>
    <dbReference type="NCBI Taxonomy" id="119858"/>
    <lineage>
        <taxon>Bacteria</taxon>
        <taxon>Bacillati</taxon>
        <taxon>Bacillota</taxon>
        <taxon>Bacilli</taxon>
        <taxon>Bacillales</taxon>
        <taxon>Bacillaceae</taxon>
        <taxon>Bacillus</taxon>
    </lineage>
</organism>
<sequence>MNFQANDVDMINIIRNGLKTTQYPKRIIIVGAGLAGLVAASLLKAAGHRVTIVEANDRVGGRVYTVRAPFSRGLYFNVGPMRIPDIHTLTLEYIKKFKLPTNEFLNRTPMDIIYANGIKTRLHLYEENPGILRFPVAPHEQGKTAEELMLSVLQPILNFINQNPERNWRIVEKEYRKHSLGSYLSSYFSNGAIDMIGILLDMEAYMGMSLVEVLRESIFFTSPARFYEITGGMDLLTDAFLPQLKEDILFRQKMVKISQEPASVTIHCIHQQSAEPLALTADLAIVTIPFSALRFVKVEPYDSFSYYKRRAIRELNYIAATKTGIEFKSRFWERAGQCGGKSITDLPVRFSYYPSYGFGSSGHAVVLASYTWADEALMWDSLPEQERIRYTLMNLSEIYGNIVYSEFVSGASFSWSQNPYSAGAFTAFEPGQELELYPYIPTPEGRVHFGWEHTSLTHAWMQGAIESGIRVANEVMICQNSLYGLNVNVVDAQDQGRAPVCVQHGDIIQSTPEVRRGADSTSPA</sequence>
<evidence type="ECO:0000313" key="2">
    <source>
        <dbReference type="EMBL" id="ASB89483.1"/>
    </source>
</evidence>
<dbReference type="Gene3D" id="1.10.10.1620">
    <property type="match status" value="1"/>
</dbReference>
<evidence type="ECO:0000259" key="1">
    <source>
        <dbReference type="Pfam" id="PF01593"/>
    </source>
</evidence>